<dbReference type="GeneID" id="63828964"/>
<protein>
    <submittedName>
        <fullName evidence="2">Uncharacterized protein</fullName>
    </submittedName>
</protein>
<sequence>MAEPGVICRCNCPWRLLTKQADTRSPDLRSHRVSSPRHTLALTVFEPFSAVSEHILFHHTRNLSKNDALDDVGETSRDPWPDAPGEAIELENEKRAARNAARTSRRDLGDEAVLEDEYLLDLEGNELSAGIELPENTPGTPAATLTSTA</sequence>
<feature type="region of interest" description="Disordered" evidence="1">
    <location>
        <begin position="128"/>
        <end position="149"/>
    </location>
</feature>
<keyword evidence="3" id="KW-1185">Reference proteome</keyword>
<reference evidence="2 3" key="1">
    <citation type="journal article" date="2016" name="Mol. Biol. Evol.">
        <title>Comparative Genomics of Early-Diverging Mushroom-Forming Fungi Provides Insights into the Origins of Lignocellulose Decay Capabilities.</title>
        <authorList>
            <person name="Nagy L.G."/>
            <person name="Riley R."/>
            <person name="Tritt A."/>
            <person name="Adam C."/>
            <person name="Daum C."/>
            <person name="Floudas D."/>
            <person name="Sun H."/>
            <person name="Yadav J.S."/>
            <person name="Pangilinan J."/>
            <person name="Larsson K.H."/>
            <person name="Matsuura K."/>
            <person name="Barry K."/>
            <person name="Labutti K."/>
            <person name="Kuo R."/>
            <person name="Ohm R.A."/>
            <person name="Bhattacharya S.S."/>
            <person name="Shirouzu T."/>
            <person name="Yoshinaga Y."/>
            <person name="Martin F.M."/>
            <person name="Grigoriev I.V."/>
            <person name="Hibbett D.S."/>
        </authorList>
    </citation>
    <scope>NUCLEOTIDE SEQUENCE [LARGE SCALE GENOMIC DNA]</scope>
    <source>
        <strain evidence="2 3">93-53</strain>
    </source>
</reference>
<evidence type="ECO:0000313" key="3">
    <source>
        <dbReference type="Proteomes" id="UP000076871"/>
    </source>
</evidence>
<gene>
    <name evidence="2" type="ORF">LAESUDRAFT_754773</name>
</gene>
<evidence type="ECO:0000313" key="2">
    <source>
        <dbReference type="EMBL" id="KZT12300.1"/>
    </source>
</evidence>
<accession>A0A165HX07</accession>
<feature type="compositionally biased region" description="Polar residues" evidence="1">
    <location>
        <begin position="137"/>
        <end position="149"/>
    </location>
</feature>
<evidence type="ECO:0000256" key="1">
    <source>
        <dbReference type="SAM" id="MobiDB-lite"/>
    </source>
</evidence>
<name>A0A165HX07_9APHY</name>
<dbReference type="InParanoid" id="A0A165HX07"/>
<feature type="region of interest" description="Disordered" evidence="1">
    <location>
        <begin position="68"/>
        <end position="108"/>
    </location>
</feature>
<dbReference type="RefSeq" id="XP_040769948.1">
    <property type="nucleotide sequence ID" value="XM_040911936.1"/>
</dbReference>
<dbReference type="Proteomes" id="UP000076871">
    <property type="component" value="Unassembled WGS sequence"/>
</dbReference>
<dbReference type="EMBL" id="KV427606">
    <property type="protein sequence ID" value="KZT12300.1"/>
    <property type="molecule type" value="Genomic_DNA"/>
</dbReference>
<organism evidence="2 3">
    <name type="scientific">Laetiporus sulphureus 93-53</name>
    <dbReference type="NCBI Taxonomy" id="1314785"/>
    <lineage>
        <taxon>Eukaryota</taxon>
        <taxon>Fungi</taxon>
        <taxon>Dikarya</taxon>
        <taxon>Basidiomycota</taxon>
        <taxon>Agaricomycotina</taxon>
        <taxon>Agaricomycetes</taxon>
        <taxon>Polyporales</taxon>
        <taxon>Laetiporus</taxon>
    </lineage>
</organism>
<dbReference type="AlphaFoldDB" id="A0A165HX07"/>
<proteinExistence type="predicted"/>